<dbReference type="Proteomes" id="UP000287519">
    <property type="component" value="Unassembled WGS sequence"/>
</dbReference>
<sequence>MATLFRIVGGPLLAFVNYILVPRASHALFDMPEDEDDLDASVGRPDR</sequence>
<keyword evidence="2" id="KW-1185">Reference proteome</keyword>
<accession>A0A402CNG2</accession>
<protein>
    <submittedName>
        <fullName evidence="1">Uncharacterized protein</fullName>
    </submittedName>
</protein>
<proteinExistence type="predicted"/>
<reference evidence="1 2" key="1">
    <citation type="submission" date="2018-11" db="EMBL/GenBank/DDBJ databases">
        <title>Microbial catabolism of amino acid.</title>
        <authorList>
            <person name="Hibi M."/>
            <person name="Ogawa J."/>
        </authorList>
    </citation>
    <scope>NUCLEOTIDE SEQUENCE [LARGE SCALE GENOMIC DNA]</scope>
    <source>
        <strain evidence="1 2">C31-06</strain>
    </source>
</reference>
<evidence type="ECO:0000313" key="2">
    <source>
        <dbReference type="Proteomes" id="UP000287519"/>
    </source>
</evidence>
<comment type="caution">
    <text evidence="1">The sequence shown here is derived from an EMBL/GenBank/DDBJ whole genome shotgun (WGS) entry which is preliminary data.</text>
</comment>
<name>A0A402CNG2_RHOWR</name>
<dbReference type="EMBL" id="BHYM01000158">
    <property type="protein sequence ID" value="GCE45098.1"/>
    <property type="molecule type" value="Genomic_DNA"/>
</dbReference>
<organism evidence="1 2">
    <name type="scientific">Rhodococcus wratislaviensis</name>
    <name type="common">Tsukamurella wratislaviensis</name>
    <dbReference type="NCBI Taxonomy" id="44752"/>
    <lineage>
        <taxon>Bacteria</taxon>
        <taxon>Bacillati</taxon>
        <taxon>Actinomycetota</taxon>
        <taxon>Actinomycetes</taxon>
        <taxon>Mycobacteriales</taxon>
        <taxon>Nocardiaceae</taxon>
        <taxon>Rhodococcus</taxon>
    </lineage>
</organism>
<evidence type="ECO:0000313" key="1">
    <source>
        <dbReference type="EMBL" id="GCE45098.1"/>
    </source>
</evidence>
<gene>
    <name evidence="1" type="ORF">Rhow_001125</name>
</gene>
<dbReference type="AlphaFoldDB" id="A0A402CNG2"/>